<keyword evidence="6" id="KW-0137">Centromere</keyword>
<evidence type="ECO:0000256" key="1">
    <source>
        <dbReference type="ARBA" id="ARBA00004123"/>
    </source>
</evidence>
<keyword evidence="8" id="KW-1185">Reference proteome</keyword>
<dbReference type="EMBL" id="JAGHQM010000010">
    <property type="protein sequence ID" value="KAH0566401.1"/>
    <property type="molecule type" value="Genomic_DNA"/>
</dbReference>
<evidence type="ECO:0000313" key="7">
    <source>
        <dbReference type="EMBL" id="KAH0566401.1"/>
    </source>
</evidence>
<reference evidence="7" key="1">
    <citation type="submission" date="2021-03" db="EMBL/GenBank/DDBJ databases">
        <title>Comparative genomics and phylogenomic investigation of the class Geoglossomycetes provide insights into ecological specialization and systematics.</title>
        <authorList>
            <person name="Melie T."/>
            <person name="Pirro S."/>
            <person name="Miller A.N."/>
            <person name="Quandt A."/>
        </authorList>
    </citation>
    <scope>NUCLEOTIDE SEQUENCE</scope>
    <source>
        <strain evidence="7">CAQ_001_2017</strain>
    </source>
</reference>
<sequence length="633" mass="70173">MQRKTKVTESVAVICEIAFDHGLSGSSLDAVVDILTQQNELDQNTVASIVRSLYPSGKVSEDAVLKIVGCLGQGQSKPPPSTQAGLLKWLIMVHDVLESHHMLSNLYGVLFNMLDMISLRPSLCHLLSLITRRKHVRPFRIQVLLELSRNVGYEPALIGLIRVYKDYYPDVVVGAAASGRAAFFSHPSPEWRTRLLVIQESAQAGQQHRSAFKVVRSGAKRSKISIVPEVHTSRAIESSVTLEEVENANDFIEKLDRLELPNQFVSALGDPLLQKFLALKSLDTKRIENWLSAFFDDEFQLAERGQPQSSRLSKRKLLRSQEYHDAFFQPIEEAILDNSDSSRITLLGFYTSLFRHWAVQLLANQAQQYASEPPSVTMQRLTAHADLLSLTILVASSSSIPSVSAVLAFYEGVADAITHISDPKLLRIYVPSDAVVYLLAFNRDAMSLSRLCAILAKYKRAFEASMTAGKSYPRDYVNHFNGFLMDICNCLWRNRAFNKEDPNALGCLLPDPVLEALSEAATARRYSLSTLFSLSHSETLCALSISCFRELEDRATEANAAIRVRHAGPVTQESLRLLSNDGGLKISWGDYRLEVLKWLEGKGLAGIGELMYNTLKQLMLAKGSGTGTAVAAA</sequence>
<dbReference type="GO" id="GO:0034080">
    <property type="term" value="P:CENP-A containing chromatin assembly"/>
    <property type="evidence" value="ECO:0007669"/>
    <property type="project" value="TreeGrafter"/>
</dbReference>
<accession>A0A9P8RTV8</accession>
<dbReference type="Pfam" id="PF07778">
    <property type="entry name" value="CENP-I"/>
    <property type="match status" value="1"/>
</dbReference>
<organism evidence="7 8">
    <name type="scientific">Trichoglossum hirsutum</name>
    <dbReference type="NCBI Taxonomy" id="265104"/>
    <lineage>
        <taxon>Eukaryota</taxon>
        <taxon>Fungi</taxon>
        <taxon>Dikarya</taxon>
        <taxon>Ascomycota</taxon>
        <taxon>Pezizomycotina</taxon>
        <taxon>Geoglossomycetes</taxon>
        <taxon>Geoglossales</taxon>
        <taxon>Geoglossaceae</taxon>
        <taxon>Trichoglossum</taxon>
    </lineage>
</organism>
<comment type="caution">
    <text evidence="7">The sequence shown here is derived from an EMBL/GenBank/DDBJ whole genome shotgun (WGS) entry which is preliminary data.</text>
</comment>
<dbReference type="InterPro" id="IPR012485">
    <property type="entry name" value="CENP-I"/>
</dbReference>
<evidence type="ECO:0000256" key="4">
    <source>
        <dbReference type="ARBA" id="ARBA00022454"/>
    </source>
</evidence>
<dbReference type="AlphaFoldDB" id="A0A9P8RTV8"/>
<keyword evidence="5" id="KW-0539">Nucleus</keyword>
<comment type="subcellular location">
    <subcellularLocation>
        <location evidence="2">Chromosome</location>
        <location evidence="2">Centromere</location>
    </subcellularLocation>
    <subcellularLocation>
        <location evidence="1">Nucleus</location>
    </subcellularLocation>
</comment>
<evidence type="ECO:0000256" key="5">
    <source>
        <dbReference type="ARBA" id="ARBA00023242"/>
    </source>
</evidence>
<gene>
    <name evidence="7" type="ORF">GP486_000184</name>
</gene>
<evidence type="ECO:0000313" key="8">
    <source>
        <dbReference type="Proteomes" id="UP000750711"/>
    </source>
</evidence>
<evidence type="ECO:0000256" key="6">
    <source>
        <dbReference type="ARBA" id="ARBA00023328"/>
    </source>
</evidence>
<dbReference type="PANTHER" id="PTHR48208">
    <property type="entry name" value="CENTROMERE PROTEIN I"/>
    <property type="match status" value="1"/>
</dbReference>
<dbReference type="CDD" id="cd22647">
    <property type="entry name" value="CTF3_NTD_HEAT"/>
    <property type="match status" value="1"/>
</dbReference>
<comment type="similarity">
    <text evidence="3">Belongs to the CENP-I/CTF3 family.</text>
</comment>
<name>A0A9P8RTV8_9PEZI</name>
<dbReference type="PANTHER" id="PTHR48208:SF2">
    <property type="entry name" value="CENTROMERE PROTEIN I"/>
    <property type="match status" value="1"/>
</dbReference>
<evidence type="ECO:0008006" key="9">
    <source>
        <dbReference type="Google" id="ProtNLM"/>
    </source>
</evidence>
<dbReference type="GO" id="GO:0000939">
    <property type="term" value="C:inner kinetochore"/>
    <property type="evidence" value="ECO:0007669"/>
    <property type="project" value="TreeGrafter"/>
</dbReference>
<dbReference type="GO" id="GO:0005634">
    <property type="term" value="C:nucleus"/>
    <property type="evidence" value="ECO:0007669"/>
    <property type="project" value="UniProtKB-SubCell"/>
</dbReference>
<dbReference type="GO" id="GO:0000070">
    <property type="term" value="P:mitotic sister chromatid segregation"/>
    <property type="evidence" value="ECO:0007669"/>
    <property type="project" value="TreeGrafter"/>
</dbReference>
<dbReference type="Proteomes" id="UP000750711">
    <property type="component" value="Unassembled WGS sequence"/>
</dbReference>
<evidence type="ECO:0000256" key="3">
    <source>
        <dbReference type="ARBA" id="ARBA00005470"/>
    </source>
</evidence>
<evidence type="ECO:0000256" key="2">
    <source>
        <dbReference type="ARBA" id="ARBA00004584"/>
    </source>
</evidence>
<keyword evidence="4" id="KW-0158">Chromosome</keyword>
<proteinExistence type="inferred from homology"/>
<protein>
    <recommendedName>
        <fullName evidence="9">Mis6 domain-containing protein</fullName>
    </recommendedName>
</protein>